<evidence type="ECO:0000313" key="3">
    <source>
        <dbReference type="Proteomes" id="UP000717515"/>
    </source>
</evidence>
<feature type="region of interest" description="Disordered" evidence="1">
    <location>
        <begin position="1"/>
        <end position="90"/>
    </location>
</feature>
<dbReference type="EMBL" id="JAIFTL010000333">
    <property type="protein sequence ID" value="KAG9320066.1"/>
    <property type="molecule type" value="Genomic_DNA"/>
</dbReference>
<organism evidence="2 3">
    <name type="scientific">Mortierella alpina</name>
    <name type="common">Oleaginous fungus</name>
    <name type="synonym">Mortierella renispora</name>
    <dbReference type="NCBI Taxonomy" id="64518"/>
    <lineage>
        <taxon>Eukaryota</taxon>
        <taxon>Fungi</taxon>
        <taxon>Fungi incertae sedis</taxon>
        <taxon>Mucoromycota</taxon>
        <taxon>Mortierellomycotina</taxon>
        <taxon>Mortierellomycetes</taxon>
        <taxon>Mortierellales</taxon>
        <taxon>Mortierellaceae</taxon>
        <taxon>Mortierella</taxon>
    </lineage>
</organism>
<proteinExistence type="predicted"/>
<dbReference type="AlphaFoldDB" id="A0A9P8A065"/>
<feature type="compositionally biased region" description="Acidic residues" evidence="1">
    <location>
        <begin position="45"/>
        <end position="76"/>
    </location>
</feature>
<dbReference type="Proteomes" id="UP000717515">
    <property type="component" value="Unassembled WGS sequence"/>
</dbReference>
<sequence length="237" mass="26015">MSNAASFDDSELEHQTEDDDDASDNDSSSSGLSGSQSTESTACAGEEDGTDAMDSDRDDNDDDDNDDIDTEAEEGALESAPAPAHMAKAQPAINASKARYITVIRELERFAPIGQDLKNGLSEAAIAYHSELVTMTEAEEADLEGYGDNAIIQFFHLNGTRPQNKRWSYFPRPHLDDRELSLKNDTLMKALRYRSSPVSGAMTSLFGQDKELVFRLFFANTAQQDNRSTTLNRTRAG</sequence>
<feature type="compositionally biased region" description="Low complexity" evidence="1">
    <location>
        <begin position="25"/>
        <end position="40"/>
    </location>
</feature>
<gene>
    <name evidence="2" type="ORF">KVV02_004469</name>
</gene>
<feature type="compositionally biased region" description="Acidic residues" evidence="1">
    <location>
        <begin position="8"/>
        <end position="24"/>
    </location>
</feature>
<name>A0A9P8A065_MORAP</name>
<accession>A0A9P8A065</accession>
<evidence type="ECO:0000256" key="1">
    <source>
        <dbReference type="SAM" id="MobiDB-lite"/>
    </source>
</evidence>
<protein>
    <submittedName>
        <fullName evidence="2">Uncharacterized protein</fullName>
    </submittedName>
</protein>
<evidence type="ECO:0000313" key="2">
    <source>
        <dbReference type="EMBL" id="KAG9320066.1"/>
    </source>
</evidence>
<comment type="caution">
    <text evidence="2">The sequence shown here is derived from an EMBL/GenBank/DDBJ whole genome shotgun (WGS) entry which is preliminary data.</text>
</comment>
<reference evidence="2" key="1">
    <citation type="submission" date="2021-07" db="EMBL/GenBank/DDBJ databases">
        <title>Draft genome of Mortierella alpina, strain LL118, isolated from an aspen leaf litter sample.</title>
        <authorList>
            <person name="Yang S."/>
            <person name="Vinatzer B.A."/>
        </authorList>
    </citation>
    <scope>NUCLEOTIDE SEQUENCE</scope>
    <source>
        <strain evidence="2">LL118</strain>
    </source>
</reference>